<gene>
    <name evidence="1" type="ORF">SB48_HM08orf04418</name>
</gene>
<proteinExistence type="predicted"/>
<evidence type="ECO:0000313" key="2">
    <source>
        <dbReference type="Proteomes" id="UP000032024"/>
    </source>
</evidence>
<organism evidence="1 2">
    <name type="scientific">Heyndrickxia coagulans</name>
    <name type="common">Weizmannia coagulans</name>
    <dbReference type="NCBI Taxonomy" id="1398"/>
    <lineage>
        <taxon>Bacteria</taxon>
        <taxon>Bacillati</taxon>
        <taxon>Bacillota</taxon>
        <taxon>Bacilli</taxon>
        <taxon>Bacillales</taxon>
        <taxon>Bacillaceae</taxon>
        <taxon>Heyndrickxia</taxon>
    </lineage>
</organism>
<dbReference type="Proteomes" id="UP000032024">
    <property type="component" value="Chromosome"/>
</dbReference>
<evidence type="ECO:0000313" key="1">
    <source>
        <dbReference type="EMBL" id="AJO23568.1"/>
    </source>
</evidence>
<accession>A0AAN0T6U5</accession>
<reference evidence="2" key="1">
    <citation type="submission" date="2015-01" db="EMBL/GenBank/DDBJ databases">
        <title>Comparative genome analysis of Bacillus coagulans HM-08, Clostridium butyricum HM-68, Bacillus subtilis HM-66 and Bacillus paralicheniformis BL-09.</title>
        <authorList>
            <person name="Zhang H."/>
        </authorList>
    </citation>
    <scope>NUCLEOTIDE SEQUENCE [LARGE SCALE GENOMIC DNA]</scope>
    <source>
        <strain evidence="2">HM-08</strain>
    </source>
</reference>
<name>A0AAN0T6U5_HEYCO</name>
<dbReference type="EMBL" id="CP010525">
    <property type="protein sequence ID" value="AJO23568.1"/>
    <property type="molecule type" value="Genomic_DNA"/>
</dbReference>
<keyword evidence="2" id="KW-1185">Reference proteome</keyword>
<sequence>MYPIRPAFCRGNVSNFIHPLEKNFLFFFAKSTVQNKFQGIYCIITEG</sequence>
<dbReference type="AlphaFoldDB" id="A0AAN0T6U5"/>
<protein>
    <submittedName>
        <fullName evidence="1">Uncharacterized protein</fullName>
    </submittedName>
</protein>